<keyword evidence="3" id="KW-1185">Reference proteome</keyword>
<accession>A0ABQ5LU63</accession>
<proteinExistence type="predicted"/>
<dbReference type="Proteomes" id="UP001144205">
    <property type="component" value="Unassembled WGS sequence"/>
</dbReference>
<name>A0ABQ5LU63_9RHOB</name>
<feature type="signal peptide" evidence="1">
    <location>
        <begin position="1"/>
        <end position="20"/>
    </location>
</feature>
<evidence type="ECO:0000313" key="2">
    <source>
        <dbReference type="EMBL" id="GKY87806.1"/>
    </source>
</evidence>
<dbReference type="RefSeq" id="WP_281841789.1">
    <property type="nucleotide sequence ID" value="NZ_BROH01000004.1"/>
</dbReference>
<evidence type="ECO:0000256" key="1">
    <source>
        <dbReference type="SAM" id="SignalP"/>
    </source>
</evidence>
<reference evidence="2" key="1">
    <citation type="journal article" date="2023" name="Int. J. Syst. Evol. Microbiol.">
        <title>Sinisalibacter aestuarii sp. nov., isolated from estuarine sediment of the Arakawa River.</title>
        <authorList>
            <person name="Arafat S.T."/>
            <person name="Hirano S."/>
            <person name="Sato A."/>
            <person name="Takeuchi K."/>
            <person name="Yasuda T."/>
            <person name="Terahara T."/>
            <person name="Hamada M."/>
            <person name="Kobayashi T."/>
        </authorList>
    </citation>
    <scope>NUCLEOTIDE SEQUENCE</scope>
    <source>
        <strain evidence="2">B-399</strain>
    </source>
</reference>
<feature type="chain" id="PRO_5045238053" description="Lipoprotein" evidence="1">
    <location>
        <begin position="21"/>
        <end position="133"/>
    </location>
</feature>
<evidence type="ECO:0008006" key="4">
    <source>
        <dbReference type="Google" id="ProtNLM"/>
    </source>
</evidence>
<gene>
    <name evidence="2" type="ORF">STA1M1_16750</name>
</gene>
<keyword evidence="1" id="KW-0732">Signal</keyword>
<protein>
    <recommendedName>
        <fullName evidence="4">Lipoprotein</fullName>
    </recommendedName>
</protein>
<dbReference type="PROSITE" id="PS51257">
    <property type="entry name" value="PROKAR_LIPOPROTEIN"/>
    <property type="match status" value="1"/>
</dbReference>
<sequence>MTLRRAHIAPMLALAGCATAADTADRAAQPFAPGYLGIETALLDGDLVSFLVSMTGARDNADVAAYGECAAAQYALIRGYGFARHVRTNVEQKGSVWNGNAVYVISDALPQGLKTIDAEVTVAACEENGIPTI</sequence>
<comment type="caution">
    <text evidence="2">The sequence shown here is derived from an EMBL/GenBank/DDBJ whole genome shotgun (WGS) entry which is preliminary data.</text>
</comment>
<organism evidence="2 3">
    <name type="scientific">Sinisalibacter aestuarii</name>
    <dbReference type="NCBI Taxonomy" id="2949426"/>
    <lineage>
        <taxon>Bacteria</taxon>
        <taxon>Pseudomonadati</taxon>
        <taxon>Pseudomonadota</taxon>
        <taxon>Alphaproteobacteria</taxon>
        <taxon>Rhodobacterales</taxon>
        <taxon>Roseobacteraceae</taxon>
        <taxon>Sinisalibacter</taxon>
    </lineage>
</organism>
<evidence type="ECO:0000313" key="3">
    <source>
        <dbReference type="Proteomes" id="UP001144205"/>
    </source>
</evidence>
<dbReference type="EMBL" id="BROH01000004">
    <property type="protein sequence ID" value="GKY87806.1"/>
    <property type="molecule type" value="Genomic_DNA"/>
</dbReference>